<sequence>MDSLFARPGGLLKFFHQHFKDAVEYSLLGCVSDIMCRQQRAAPPTPCEMAFHKQLAKFFYDQPHSSRRTEELPWHLERSGPYQAS</sequence>
<comment type="caution">
    <text evidence="1">The sequence shown here is derived from an EMBL/GenBank/DDBJ whole genome shotgun (WGS) entry which is preliminary data.</text>
</comment>
<reference evidence="1" key="1">
    <citation type="journal article" date="2023" name="Mol. Biol. Evol.">
        <title>Third-Generation Sequencing Reveals the Adaptive Role of the Epigenome in Three Deep-Sea Polychaetes.</title>
        <authorList>
            <person name="Perez M."/>
            <person name="Aroh O."/>
            <person name="Sun Y."/>
            <person name="Lan Y."/>
            <person name="Juniper S.K."/>
            <person name="Young C.R."/>
            <person name="Angers B."/>
            <person name="Qian P.Y."/>
        </authorList>
    </citation>
    <scope>NUCLEOTIDE SEQUENCE</scope>
    <source>
        <strain evidence="1">R07B-5</strain>
    </source>
</reference>
<organism evidence="1 2">
    <name type="scientific">Ridgeia piscesae</name>
    <name type="common">Tubeworm</name>
    <dbReference type="NCBI Taxonomy" id="27915"/>
    <lineage>
        <taxon>Eukaryota</taxon>
        <taxon>Metazoa</taxon>
        <taxon>Spiralia</taxon>
        <taxon>Lophotrochozoa</taxon>
        <taxon>Annelida</taxon>
        <taxon>Polychaeta</taxon>
        <taxon>Sedentaria</taxon>
        <taxon>Canalipalpata</taxon>
        <taxon>Sabellida</taxon>
        <taxon>Siboglinidae</taxon>
        <taxon>Ridgeia</taxon>
    </lineage>
</organism>
<accession>A0AAD9P424</accession>
<gene>
    <name evidence="1" type="ORF">NP493_155g03020</name>
</gene>
<evidence type="ECO:0000313" key="1">
    <source>
        <dbReference type="EMBL" id="KAK2187763.1"/>
    </source>
</evidence>
<keyword evidence="2" id="KW-1185">Reference proteome</keyword>
<dbReference type="EMBL" id="JAODUO010000155">
    <property type="protein sequence ID" value="KAK2187763.1"/>
    <property type="molecule type" value="Genomic_DNA"/>
</dbReference>
<dbReference type="Proteomes" id="UP001209878">
    <property type="component" value="Unassembled WGS sequence"/>
</dbReference>
<dbReference type="AlphaFoldDB" id="A0AAD9P424"/>
<evidence type="ECO:0000313" key="2">
    <source>
        <dbReference type="Proteomes" id="UP001209878"/>
    </source>
</evidence>
<name>A0AAD9P424_RIDPI</name>
<protein>
    <submittedName>
        <fullName evidence="1">Uncharacterized protein</fullName>
    </submittedName>
</protein>
<proteinExistence type="predicted"/>